<feature type="compositionally biased region" description="Basic and acidic residues" evidence="4">
    <location>
        <begin position="547"/>
        <end position="556"/>
    </location>
</feature>
<feature type="compositionally biased region" description="Low complexity" evidence="4">
    <location>
        <begin position="535"/>
        <end position="546"/>
    </location>
</feature>
<accession>A0ABD1EWV3</accession>
<evidence type="ECO:0000256" key="2">
    <source>
        <dbReference type="ARBA" id="ARBA00022553"/>
    </source>
</evidence>
<reference evidence="6 7" key="1">
    <citation type="submission" date="2024-05" db="EMBL/GenBank/DDBJ databases">
        <title>Genetic variation in Jamaican populations of the coffee berry borer (Hypothenemus hampei).</title>
        <authorList>
            <person name="Errbii M."/>
            <person name="Myrie A."/>
        </authorList>
    </citation>
    <scope>NUCLEOTIDE SEQUENCE [LARGE SCALE GENOMIC DNA]</scope>
    <source>
        <strain evidence="6">JA-Hopewell-2020-01-JO</strain>
        <tissue evidence="6">Whole body</tissue>
    </source>
</reference>
<evidence type="ECO:0000256" key="4">
    <source>
        <dbReference type="SAM" id="MobiDB-lite"/>
    </source>
</evidence>
<dbReference type="Pfam" id="PF03088">
    <property type="entry name" value="Str_synth"/>
    <property type="match status" value="1"/>
</dbReference>
<evidence type="ECO:0000259" key="5">
    <source>
        <dbReference type="Pfam" id="PF03088"/>
    </source>
</evidence>
<dbReference type="SUPFAM" id="SSF63829">
    <property type="entry name" value="Calcium-dependent phosphotriesterase"/>
    <property type="match status" value="1"/>
</dbReference>
<dbReference type="InterPro" id="IPR011042">
    <property type="entry name" value="6-blade_b-propeller_TolB-like"/>
</dbReference>
<dbReference type="Gene3D" id="2.120.10.30">
    <property type="entry name" value="TolB, C-terminal domain"/>
    <property type="match status" value="1"/>
</dbReference>
<feature type="compositionally biased region" description="Low complexity" evidence="4">
    <location>
        <begin position="428"/>
        <end position="517"/>
    </location>
</feature>
<evidence type="ECO:0000256" key="3">
    <source>
        <dbReference type="ARBA" id="ARBA00023180"/>
    </source>
</evidence>
<dbReference type="PANTHER" id="PTHR10426">
    <property type="entry name" value="STRICTOSIDINE SYNTHASE-RELATED"/>
    <property type="match status" value="1"/>
</dbReference>
<keyword evidence="2" id="KW-0597">Phosphoprotein</keyword>
<dbReference type="Proteomes" id="UP001566132">
    <property type="component" value="Unassembled WGS sequence"/>
</dbReference>
<evidence type="ECO:0000256" key="1">
    <source>
        <dbReference type="ARBA" id="ARBA00009191"/>
    </source>
</evidence>
<keyword evidence="3" id="KW-0325">Glycoprotein</keyword>
<sequence>MGFVGIVKFFVRRLIEISLIATILVVIPNLPPQAQFSKPFTITSPRPYAGKLTLNKRLNKAEVWHKGDFVGAECFAGYNGELYTSLLNGDIVKLTGDSHITPVVKFGKPCRATYEERICGRPLGIQFSQNGQLFACDAYYGLYRVNIKTGEKVQLVNPKTEIAGKQTKLFNSLAVASNGDIYWTASSTQFHLEDGIYDFLADPSGRLIHYNVKTKENVVLIDNIHFANGVVLSKDEDFVIVSESARNRLLRYYLKGPKKGTHDVFLDGLPGVPDNLHSDGKDGYLVSLIYLIDKDHPALVQSMGPFPWLRKAIARFMGITEYLVRKVDQYYPNEVSQKVAYYIGHFTSTPKWFFPKLGGVLRVNKNGEITDSIFSDTFTTLSEAYVYGDKLYLGSPFNDYIARVSLSDVGWNDLKTDTHGKQSANGDTPKAAPKTSIPTTTTPKPTTTTPKPTTTTSKPTTTTPKPTTTTPKPTTTTSVPTTTTSKPTTTTPKTSTTAKPSTTTSKPSTTTPKPTTSLPASVPVDTTTTRKEAHSSPPASTQTSSTNEKRNVPQQK</sequence>
<evidence type="ECO:0000313" key="7">
    <source>
        <dbReference type="Proteomes" id="UP001566132"/>
    </source>
</evidence>
<protein>
    <recommendedName>
        <fullName evidence="5">Strictosidine synthase conserved region domain-containing protein</fullName>
    </recommendedName>
</protein>
<dbReference type="EMBL" id="JBDJPC010000005">
    <property type="protein sequence ID" value="KAL1501891.1"/>
    <property type="molecule type" value="Genomic_DNA"/>
</dbReference>
<dbReference type="Pfam" id="PF20067">
    <property type="entry name" value="SSL_N"/>
    <property type="match status" value="1"/>
</dbReference>
<feature type="domain" description="Strictosidine synthase conserved region" evidence="5">
    <location>
        <begin position="171"/>
        <end position="257"/>
    </location>
</feature>
<dbReference type="PANTHER" id="PTHR10426:SF88">
    <property type="entry name" value="ADIPOCYTE PLASMA MEMBRANE-ASSOCIATED PROTEIN HEMOMUCIN-RELATED"/>
    <property type="match status" value="1"/>
</dbReference>
<comment type="similarity">
    <text evidence="1">Belongs to the strictosidine synthase family.</text>
</comment>
<comment type="caution">
    <text evidence="6">The sequence shown here is derived from an EMBL/GenBank/DDBJ whole genome shotgun (WGS) entry which is preliminary data.</text>
</comment>
<dbReference type="InterPro" id="IPR018119">
    <property type="entry name" value="Strictosidine_synth_cons-reg"/>
</dbReference>
<dbReference type="AlphaFoldDB" id="A0ABD1EWV3"/>
<evidence type="ECO:0000313" key="6">
    <source>
        <dbReference type="EMBL" id="KAL1501891.1"/>
    </source>
</evidence>
<feature type="region of interest" description="Disordered" evidence="4">
    <location>
        <begin position="417"/>
        <end position="556"/>
    </location>
</feature>
<name>A0ABD1EWV3_HYPHA</name>
<gene>
    <name evidence="6" type="ORF">ABEB36_007131</name>
</gene>
<organism evidence="6 7">
    <name type="scientific">Hypothenemus hampei</name>
    <name type="common">Coffee berry borer</name>
    <dbReference type="NCBI Taxonomy" id="57062"/>
    <lineage>
        <taxon>Eukaryota</taxon>
        <taxon>Metazoa</taxon>
        <taxon>Ecdysozoa</taxon>
        <taxon>Arthropoda</taxon>
        <taxon>Hexapoda</taxon>
        <taxon>Insecta</taxon>
        <taxon>Pterygota</taxon>
        <taxon>Neoptera</taxon>
        <taxon>Endopterygota</taxon>
        <taxon>Coleoptera</taxon>
        <taxon>Polyphaga</taxon>
        <taxon>Cucujiformia</taxon>
        <taxon>Curculionidae</taxon>
        <taxon>Scolytinae</taxon>
        <taxon>Hypothenemus</taxon>
    </lineage>
</organism>
<keyword evidence="7" id="KW-1185">Reference proteome</keyword>
<proteinExistence type="inferred from homology"/>